<evidence type="ECO:0000256" key="2">
    <source>
        <dbReference type="ARBA" id="ARBA00009772"/>
    </source>
</evidence>
<keyword evidence="4 10" id="KW-1003">Cell membrane</keyword>
<evidence type="ECO:0000256" key="4">
    <source>
        <dbReference type="ARBA" id="ARBA00022475"/>
    </source>
</evidence>
<keyword evidence="5 10" id="KW-0812">Transmembrane</keyword>
<dbReference type="GO" id="GO:0009425">
    <property type="term" value="C:bacterial-type flagellum basal body"/>
    <property type="evidence" value="ECO:0007669"/>
    <property type="project" value="UniProtKB-SubCell"/>
</dbReference>
<dbReference type="GO" id="GO:0005886">
    <property type="term" value="C:plasma membrane"/>
    <property type="evidence" value="ECO:0007669"/>
    <property type="project" value="UniProtKB-SubCell"/>
</dbReference>
<feature type="transmembrane region" description="Helical" evidence="10">
    <location>
        <begin position="168"/>
        <end position="194"/>
    </location>
</feature>
<dbReference type="OrthoDB" id="9807748at2"/>
<proteinExistence type="inferred from homology"/>
<comment type="similarity">
    <text evidence="2 10">Belongs to the FliR/MopE/SpaR family.</text>
</comment>
<accession>A0A4Y7RQ71</accession>
<dbReference type="NCBIfam" id="TIGR01400">
    <property type="entry name" value="fliR"/>
    <property type="match status" value="1"/>
</dbReference>
<evidence type="ECO:0000256" key="10">
    <source>
        <dbReference type="RuleBase" id="RU362071"/>
    </source>
</evidence>
<evidence type="ECO:0000256" key="6">
    <source>
        <dbReference type="ARBA" id="ARBA00022989"/>
    </source>
</evidence>
<dbReference type="PRINTS" id="PR00953">
    <property type="entry name" value="TYPE3IMRPROT"/>
</dbReference>
<feature type="transmembrane region" description="Helical" evidence="10">
    <location>
        <begin position="64"/>
        <end position="89"/>
    </location>
</feature>
<keyword evidence="12" id="KW-1185">Reference proteome</keyword>
<dbReference type="GO" id="GO:0044780">
    <property type="term" value="P:bacterial-type flagellum assembly"/>
    <property type="evidence" value="ECO:0007669"/>
    <property type="project" value="UniProtKB-UniRule"/>
</dbReference>
<feature type="transmembrane region" description="Helical" evidence="10">
    <location>
        <begin position="7"/>
        <end position="29"/>
    </location>
</feature>
<dbReference type="GO" id="GO:0006605">
    <property type="term" value="P:protein targeting"/>
    <property type="evidence" value="ECO:0007669"/>
    <property type="project" value="UniProtKB-UniRule"/>
</dbReference>
<feature type="transmembrane region" description="Helical" evidence="10">
    <location>
        <begin position="125"/>
        <end position="147"/>
    </location>
</feature>
<dbReference type="Proteomes" id="UP000297597">
    <property type="component" value="Unassembled WGS sequence"/>
</dbReference>
<keyword evidence="8 10" id="KW-0975">Bacterial flagellum</keyword>
<dbReference type="AlphaFoldDB" id="A0A4Y7RQ71"/>
<feature type="transmembrane region" description="Helical" evidence="10">
    <location>
        <begin position="214"/>
        <end position="237"/>
    </location>
</feature>
<evidence type="ECO:0000256" key="7">
    <source>
        <dbReference type="ARBA" id="ARBA00023136"/>
    </source>
</evidence>
<reference evidence="11 12" key="1">
    <citation type="journal article" date="2018" name="Environ. Microbiol.">
        <title>Novel energy conservation strategies and behaviour of Pelotomaculum schinkii driving syntrophic propionate catabolism.</title>
        <authorList>
            <person name="Hidalgo-Ahumada C.A.P."/>
            <person name="Nobu M.K."/>
            <person name="Narihiro T."/>
            <person name="Tamaki H."/>
            <person name="Liu W.T."/>
            <person name="Kamagata Y."/>
            <person name="Stams A.J.M."/>
            <person name="Imachi H."/>
            <person name="Sousa D.Z."/>
        </authorList>
    </citation>
    <scope>NUCLEOTIDE SEQUENCE [LARGE SCALE GENOMIC DNA]</scope>
    <source>
        <strain evidence="11 12">MGP</strain>
    </source>
</reference>
<comment type="subcellular location">
    <subcellularLocation>
        <location evidence="10">Cell membrane</location>
        <topology evidence="10">Multi-pass membrane protein</topology>
    </subcellularLocation>
    <subcellularLocation>
        <location evidence="10">Bacterial flagellum basal body</location>
    </subcellularLocation>
</comment>
<keyword evidence="7 10" id="KW-0472">Membrane</keyword>
<evidence type="ECO:0000256" key="9">
    <source>
        <dbReference type="NCBIfam" id="TIGR01400"/>
    </source>
</evidence>
<dbReference type="PANTHER" id="PTHR30065">
    <property type="entry name" value="FLAGELLAR BIOSYNTHETIC PROTEIN FLIR"/>
    <property type="match status" value="1"/>
</dbReference>
<comment type="function">
    <text evidence="1 10">Role in flagellar biosynthesis.</text>
</comment>
<dbReference type="PANTHER" id="PTHR30065:SF1">
    <property type="entry name" value="SURFACE PRESENTATION OF ANTIGENS PROTEIN SPAR"/>
    <property type="match status" value="1"/>
</dbReference>
<gene>
    <name evidence="11" type="ORF">Pmgp_01841</name>
</gene>
<comment type="caution">
    <text evidence="11">The sequence shown here is derived from an EMBL/GenBank/DDBJ whole genome shotgun (WGS) entry which is preliminary data.</text>
</comment>
<dbReference type="Pfam" id="PF01311">
    <property type="entry name" value="Bac_export_1"/>
    <property type="match status" value="1"/>
</dbReference>
<dbReference type="EMBL" id="QFFZ01000017">
    <property type="protein sequence ID" value="TEB11145.1"/>
    <property type="molecule type" value="Genomic_DNA"/>
</dbReference>
<dbReference type="RefSeq" id="WP_134213692.1">
    <property type="nucleotide sequence ID" value="NZ_QFFZ01000017.1"/>
</dbReference>
<dbReference type="InterPro" id="IPR002010">
    <property type="entry name" value="T3SS_IM_R"/>
</dbReference>
<sequence>MPDFSQVSVFFLVFLRALAFMMAGPLLAFGGVPPLLKIGFSLALAIVVYPVLPADTAASLPEGLWGYGLAVISETGLGLLLGLAVTMVLNSIRMAGQMIDFQIGYSMASIVDPASGTQNTLVAQYLYLLALIFWLLIDGHYTLIMALSKSYQIVPLNAASFDNSVSLVLLKIFAGAFTIALQVSAPILAVLLIADLTLGFLARTAPQINVFLTGFPIKIAVGLLTLSLLIPLLGTVLRSIFNIIERDLYTLMRVQL</sequence>
<protein>
    <recommendedName>
        <fullName evidence="3 9">Flagellar biosynthetic protein FliR</fullName>
    </recommendedName>
</protein>
<evidence type="ECO:0000256" key="8">
    <source>
        <dbReference type="ARBA" id="ARBA00023143"/>
    </source>
</evidence>
<name>A0A4Y7RQ71_9FIRM</name>
<organism evidence="11 12">
    <name type="scientific">Pelotomaculum propionicicum</name>
    <dbReference type="NCBI Taxonomy" id="258475"/>
    <lineage>
        <taxon>Bacteria</taxon>
        <taxon>Bacillati</taxon>
        <taxon>Bacillota</taxon>
        <taxon>Clostridia</taxon>
        <taxon>Eubacteriales</taxon>
        <taxon>Desulfotomaculaceae</taxon>
        <taxon>Pelotomaculum</taxon>
    </lineage>
</organism>
<dbReference type="InterPro" id="IPR006303">
    <property type="entry name" value="FliR"/>
</dbReference>
<evidence type="ECO:0000256" key="3">
    <source>
        <dbReference type="ARBA" id="ARBA00021717"/>
    </source>
</evidence>
<evidence type="ECO:0000313" key="11">
    <source>
        <dbReference type="EMBL" id="TEB11145.1"/>
    </source>
</evidence>
<evidence type="ECO:0000256" key="5">
    <source>
        <dbReference type="ARBA" id="ARBA00022692"/>
    </source>
</evidence>
<evidence type="ECO:0000256" key="1">
    <source>
        <dbReference type="ARBA" id="ARBA00002578"/>
    </source>
</evidence>
<keyword evidence="6 10" id="KW-1133">Transmembrane helix</keyword>
<evidence type="ECO:0000313" key="12">
    <source>
        <dbReference type="Proteomes" id="UP000297597"/>
    </source>
</evidence>